<feature type="compositionally biased region" description="Low complexity" evidence="1">
    <location>
        <begin position="46"/>
        <end position="60"/>
    </location>
</feature>
<feature type="region of interest" description="Disordered" evidence="1">
    <location>
        <begin position="41"/>
        <end position="103"/>
    </location>
</feature>
<evidence type="ECO:0000313" key="2">
    <source>
        <dbReference type="EMBL" id="RFU23676.1"/>
    </source>
</evidence>
<feature type="non-terminal residue" evidence="2">
    <location>
        <position position="563"/>
    </location>
</feature>
<feature type="region of interest" description="Disordered" evidence="1">
    <location>
        <begin position="431"/>
        <end position="450"/>
    </location>
</feature>
<name>A0A3E2GRG2_SCYLI</name>
<dbReference type="STRING" id="5539.A0A3E2GRG2"/>
<keyword evidence="3" id="KW-1185">Reference proteome</keyword>
<feature type="compositionally biased region" description="Polar residues" evidence="1">
    <location>
        <begin position="542"/>
        <end position="554"/>
    </location>
</feature>
<proteinExistence type="predicted"/>
<dbReference type="EMBL" id="NCSJ02000660">
    <property type="protein sequence ID" value="RFU23676.1"/>
    <property type="molecule type" value="Genomic_DNA"/>
</dbReference>
<feature type="region of interest" description="Disordered" evidence="1">
    <location>
        <begin position="540"/>
        <end position="563"/>
    </location>
</feature>
<protein>
    <submittedName>
        <fullName evidence="2">Uncharacterized protein</fullName>
    </submittedName>
</protein>
<gene>
    <name evidence="2" type="ORF">B7463_g12661</name>
</gene>
<accession>A0A3E2GRG2</accession>
<evidence type="ECO:0000256" key="1">
    <source>
        <dbReference type="SAM" id="MobiDB-lite"/>
    </source>
</evidence>
<evidence type="ECO:0000313" key="3">
    <source>
        <dbReference type="Proteomes" id="UP000258309"/>
    </source>
</evidence>
<feature type="region of interest" description="Disordered" evidence="1">
    <location>
        <begin position="373"/>
        <end position="393"/>
    </location>
</feature>
<feature type="compositionally biased region" description="Low complexity" evidence="1">
    <location>
        <begin position="68"/>
        <end position="80"/>
    </location>
</feature>
<dbReference type="OrthoDB" id="3437694at2759"/>
<feature type="non-terminal residue" evidence="2">
    <location>
        <position position="1"/>
    </location>
</feature>
<reference evidence="2 3" key="1">
    <citation type="submission" date="2018-05" db="EMBL/GenBank/DDBJ databases">
        <title>Draft genome sequence of Scytalidium lignicola DSM 105466, a ubiquitous saprotrophic fungus.</title>
        <authorList>
            <person name="Buettner E."/>
            <person name="Gebauer A.M."/>
            <person name="Hofrichter M."/>
            <person name="Liers C."/>
            <person name="Kellner H."/>
        </authorList>
    </citation>
    <scope>NUCLEOTIDE SEQUENCE [LARGE SCALE GENOMIC DNA]</scope>
    <source>
        <strain evidence="2 3">DSM 105466</strain>
    </source>
</reference>
<comment type="caution">
    <text evidence="2">The sequence shown here is derived from an EMBL/GenBank/DDBJ whole genome shotgun (WGS) entry which is preliminary data.</text>
</comment>
<dbReference type="AlphaFoldDB" id="A0A3E2GRG2"/>
<sequence>MFRKRTNIKAADTAEVDLEKRRYTCFKSHEFWIRSDQNGQLSEAMSTPPAAVAAAAAASPSPSPSPSPSSSQSPSLSLSLSPPPTAGKAGSPKSPIALDEPEQGKNRFMKLSAALREKLDRIADTATLATVRDYLHYQETLFNSADDCAYASEQIVLPDTPNALDQRLLLLKARIDRDEKVEKTLEYLEIAVRISKRVALAELVGRYIDEREARRAVPKKRRKTQLPRSSPKDRFTDLLFPETVKYSGHLSKDMTTQVSKKEKCPRAKAKEKLDYWIRLGEPLARMARRFGYGVLSLLPDNLTDKDLHELPRPLMQDFLDYIDFVRPGLKKQACNLSAILLCIVEGKPLQQMLVLESLTSNLLLELSNTPLEKVSQHDNTDGSSPASSMDDPSFDLRYANQQLSLALDVAYSQSSTSTNLGCSEELQWQLHRSNSGTSDRSMSKSPQSFGSHICLPQSQEQFSYPQENNQQLSMYMEDLFYLEDVNSFSQQRSGHHGDEFPQIEDMYPQDTDLSLQQPPIHIGGGLQDFPSDFLGIKEESSCSKADSSYSTSGLLTVASPPEL</sequence>
<dbReference type="Proteomes" id="UP000258309">
    <property type="component" value="Unassembled WGS sequence"/>
</dbReference>
<organism evidence="2 3">
    <name type="scientific">Scytalidium lignicola</name>
    <name type="common">Hyphomycete</name>
    <dbReference type="NCBI Taxonomy" id="5539"/>
    <lineage>
        <taxon>Eukaryota</taxon>
        <taxon>Fungi</taxon>
        <taxon>Dikarya</taxon>
        <taxon>Ascomycota</taxon>
        <taxon>Pezizomycotina</taxon>
        <taxon>Leotiomycetes</taxon>
        <taxon>Leotiomycetes incertae sedis</taxon>
        <taxon>Scytalidium</taxon>
    </lineage>
</organism>